<evidence type="ECO:0000313" key="3">
    <source>
        <dbReference type="EMBL" id="TCL63735.1"/>
    </source>
</evidence>
<evidence type="ECO:0000313" key="4">
    <source>
        <dbReference type="Proteomes" id="UP000295008"/>
    </source>
</evidence>
<protein>
    <submittedName>
        <fullName evidence="3">OstA-like protein</fullName>
    </submittedName>
</protein>
<keyword evidence="1" id="KW-0472">Membrane</keyword>
<organism evidence="3 4">
    <name type="scientific">Hydrogenispora ethanolica</name>
    <dbReference type="NCBI Taxonomy" id="1082276"/>
    <lineage>
        <taxon>Bacteria</taxon>
        <taxon>Bacillati</taxon>
        <taxon>Bacillota</taxon>
        <taxon>Hydrogenispora</taxon>
    </lineage>
</organism>
<dbReference type="RefSeq" id="WP_132015259.1">
    <property type="nucleotide sequence ID" value="NZ_SLUN01000020.1"/>
</dbReference>
<keyword evidence="4" id="KW-1185">Reference proteome</keyword>
<feature type="domain" description="Organic solvent tolerance-like N-terminal" evidence="2">
    <location>
        <begin position="21"/>
        <end position="123"/>
    </location>
</feature>
<dbReference type="Pfam" id="PF13100">
    <property type="entry name" value="OstA_2"/>
    <property type="match status" value="1"/>
</dbReference>
<dbReference type="GO" id="GO:0009279">
    <property type="term" value="C:cell outer membrane"/>
    <property type="evidence" value="ECO:0007669"/>
    <property type="project" value="TreeGrafter"/>
</dbReference>
<reference evidence="3 4" key="1">
    <citation type="submission" date="2019-03" db="EMBL/GenBank/DDBJ databases">
        <title>Genomic Encyclopedia of Type Strains, Phase IV (KMG-IV): sequencing the most valuable type-strain genomes for metagenomic binning, comparative biology and taxonomic classification.</title>
        <authorList>
            <person name="Goeker M."/>
        </authorList>
    </citation>
    <scope>NUCLEOTIDE SEQUENCE [LARGE SCALE GENOMIC DNA]</scope>
    <source>
        <strain evidence="3 4">LX-B</strain>
    </source>
</reference>
<keyword evidence="1" id="KW-0998">Cell outer membrane</keyword>
<dbReference type="InterPro" id="IPR005653">
    <property type="entry name" value="OstA-like_N"/>
</dbReference>
<dbReference type="InterPro" id="IPR050218">
    <property type="entry name" value="LptD"/>
</dbReference>
<dbReference type="EMBL" id="SLUN01000020">
    <property type="protein sequence ID" value="TCL63735.1"/>
    <property type="molecule type" value="Genomic_DNA"/>
</dbReference>
<dbReference type="PANTHER" id="PTHR30189">
    <property type="entry name" value="LPS-ASSEMBLY PROTEIN"/>
    <property type="match status" value="1"/>
</dbReference>
<dbReference type="GO" id="GO:1990351">
    <property type="term" value="C:transporter complex"/>
    <property type="evidence" value="ECO:0007669"/>
    <property type="project" value="TreeGrafter"/>
</dbReference>
<dbReference type="Proteomes" id="UP000295008">
    <property type="component" value="Unassembled WGS sequence"/>
</dbReference>
<comment type="caution">
    <text evidence="3">The sequence shown here is derived from an EMBL/GenBank/DDBJ whole genome shotgun (WGS) entry which is preliminary data.</text>
</comment>
<accession>A0A4R1RCZ7</accession>
<evidence type="ECO:0000256" key="1">
    <source>
        <dbReference type="ARBA" id="ARBA00023237"/>
    </source>
</evidence>
<evidence type="ECO:0000259" key="2">
    <source>
        <dbReference type="Pfam" id="PF13100"/>
    </source>
</evidence>
<sequence length="457" mass="52297">MWAASDEIQIEAVGQLDYDFDSNITTATNKVRMVSGNMSVEADSLVYNGNTGVANATGHVRLTNGETVITANRLVYNNMDGQAEASGTVTLHTKQGDFQTETIVYNSRTSAGRIAQFTGRVPGEERDYLITGQSATTDQVATEVSGATLTRCPLPHPEYQLSAKRIRVDDQKVRLEKVVLKVKGIPVFYFPSLTLNRNEKNLPRFGLNYDKDDGMKLNYEYSNPRSENWEWRFRGELTTQGDSKLDAGFQNFWGPFTHQMDLEYNTAGYFTLMDQMKYETQTYIFTIDGARDFSGQGTQKWGLSATRKYWQTEFGRWQVGLLARSIRTSETGQTIEGTYGGYRVDFNPAPNMTFSLLHLADLNSTSQNQWVYLEDNYLRQDYDYQLGDNFIYDLSFPLNSRYRFGMDGVYNFNHFGTEKEGWIRQVYSISHETCCLSTSLGWNVADHSLEMRWRMRF</sequence>
<proteinExistence type="predicted"/>
<dbReference type="PANTHER" id="PTHR30189:SF1">
    <property type="entry name" value="LPS-ASSEMBLY PROTEIN LPTD"/>
    <property type="match status" value="1"/>
</dbReference>
<dbReference type="AlphaFoldDB" id="A0A4R1RCZ7"/>
<dbReference type="OrthoDB" id="1678041at2"/>
<dbReference type="Gene3D" id="2.60.450.10">
    <property type="entry name" value="Lipopolysaccharide (LPS) transport protein A like domain"/>
    <property type="match status" value="1"/>
</dbReference>
<name>A0A4R1RCZ7_HYDET</name>
<gene>
    <name evidence="3" type="ORF">EDC14_102020</name>
</gene>